<evidence type="ECO:0000256" key="1">
    <source>
        <dbReference type="SAM" id="MobiDB-lite"/>
    </source>
</evidence>
<feature type="region of interest" description="Disordered" evidence="1">
    <location>
        <begin position="201"/>
        <end position="228"/>
    </location>
</feature>
<proteinExistence type="predicted"/>
<feature type="region of interest" description="Disordered" evidence="1">
    <location>
        <begin position="68"/>
        <end position="97"/>
    </location>
</feature>
<feature type="region of interest" description="Disordered" evidence="1">
    <location>
        <begin position="600"/>
        <end position="658"/>
    </location>
</feature>
<protein>
    <submittedName>
        <fullName evidence="2">Uncharacterized protein</fullName>
    </submittedName>
</protein>
<gene>
    <name evidence="2" type="ORF">R1sor_025563</name>
</gene>
<reference evidence="2 3" key="1">
    <citation type="submission" date="2024-09" db="EMBL/GenBank/DDBJ databases">
        <title>Chromosome-scale assembly of Riccia sorocarpa.</title>
        <authorList>
            <person name="Paukszto L."/>
        </authorList>
    </citation>
    <scope>NUCLEOTIDE SEQUENCE [LARGE SCALE GENOMIC DNA]</scope>
    <source>
        <strain evidence="2">LP-2024</strain>
        <tissue evidence="2">Aerial parts of the thallus</tissue>
    </source>
</reference>
<comment type="caution">
    <text evidence="2">The sequence shown here is derived from an EMBL/GenBank/DDBJ whole genome shotgun (WGS) entry which is preliminary data.</text>
</comment>
<dbReference type="EMBL" id="JBJQOH010000008">
    <property type="protein sequence ID" value="KAL3675615.1"/>
    <property type="molecule type" value="Genomic_DNA"/>
</dbReference>
<feature type="compositionally biased region" description="Polar residues" evidence="1">
    <location>
        <begin position="601"/>
        <end position="616"/>
    </location>
</feature>
<dbReference type="AlphaFoldDB" id="A0ABD3G901"/>
<keyword evidence="3" id="KW-1185">Reference proteome</keyword>
<feature type="compositionally biased region" description="Pro residues" evidence="1">
    <location>
        <begin position="887"/>
        <end position="898"/>
    </location>
</feature>
<feature type="region of interest" description="Disordered" evidence="1">
    <location>
        <begin position="500"/>
        <end position="531"/>
    </location>
</feature>
<feature type="compositionally biased region" description="Pro residues" evidence="1">
    <location>
        <begin position="911"/>
        <end position="921"/>
    </location>
</feature>
<feature type="compositionally biased region" description="Polar residues" evidence="1">
    <location>
        <begin position="210"/>
        <end position="226"/>
    </location>
</feature>
<feature type="compositionally biased region" description="Polar residues" evidence="1">
    <location>
        <begin position="862"/>
        <end position="873"/>
    </location>
</feature>
<evidence type="ECO:0000313" key="3">
    <source>
        <dbReference type="Proteomes" id="UP001633002"/>
    </source>
</evidence>
<name>A0ABD3G901_9MARC</name>
<sequence>MPQVCPSGTELSQNAISETKLLSPFDETKKPNSGQLSLLPHELPFMTSSMSGAQKLQGCCKVGQGTGSQGGLYDGERSTTPAVTWDERQEQDTEAVEDLGQQTETLQKRESPASSGIKVNPPVSESVGELVPAVNTRTNRITLSSKRYCITAADLSKALESVETEHILQEASVLPTSPWGLPIPSRSWLMEALVKQQQEAGPVRVWVSGSPPQTNRTEQPQQNQGDRNQERELADYLSDLDPNHLPDQLIFDILKEKGYPIPGAPGWQSWLQEFQRTHHIAPLVPPQTLVPMDLPLVLVDVDDFLRKDGDLQGVEDTVMPPPIQAIENTTNNNQEPGSTADDFFSFQELLGIDLGSNNEETGLNDDDFVSYQDLFGIDSAVAQDLLMPPLLQAIDHTTNSVRESGSDDVLATLDWLPDPDTGQDPGVFDNTPRAEYTETSGNARATLQSYQAEIFTWMRNLTAMQNRPTWWDQPDHGERLVGVIQELQRESLQTFAQIDAAPGARTQPSTDHELALKQGQERPPSPEVSKDRDSMWQMVEFLHHIRREPPQFQDAQSHNQFLELVGTFYRVLIRTIEKMYGDGAKEVLIGELLQFRDLFPDQSTEPNSDTHIQQGVDTDIGNLNPAQNTPRMRQRKRNREPDLSTQRTKKAAHDRPQPEIDLLSSEMIAEKLMSSSILEWMKGLHIMRSKATRVSKAEHPLTAVLLAPQLQAFHQKVLISAEANFDASIHDVTEEKWQSTRKYYTHMITADPEVLGQISKETAEDLGHLLMNDKGKLTAWTAQYLTTATEVRKSAKNPNPVVKRERSALLRAFIHELRETALSLLDPGVAQKTIHIPESKLFVARDAAIRRHRSLPPEQRQQEAANRTQSDIGTSGGFDADGFRIPAPRPPALSPLQPPGFDADGFRIPATRPPALSPLQPPAQLLEPPESEELRISETEQRRIISDGWEGEWPFSQSLAIPVDFTPADFAHYQQYLLLTYKELKRLMLEVVIVTLGKQGFENMQPEVARDLEFFLTAYYDVYGRLIRYTNGSLSKIPDVILKQLKDWVVANGYDSTINTKMQKLSAETGLPRRQVNH</sequence>
<dbReference type="Proteomes" id="UP001633002">
    <property type="component" value="Unassembled WGS sequence"/>
</dbReference>
<organism evidence="2 3">
    <name type="scientific">Riccia sorocarpa</name>
    <dbReference type="NCBI Taxonomy" id="122646"/>
    <lineage>
        <taxon>Eukaryota</taxon>
        <taxon>Viridiplantae</taxon>
        <taxon>Streptophyta</taxon>
        <taxon>Embryophyta</taxon>
        <taxon>Marchantiophyta</taxon>
        <taxon>Marchantiopsida</taxon>
        <taxon>Marchantiidae</taxon>
        <taxon>Marchantiales</taxon>
        <taxon>Ricciaceae</taxon>
        <taxon>Riccia</taxon>
    </lineage>
</organism>
<evidence type="ECO:0000313" key="2">
    <source>
        <dbReference type="EMBL" id="KAL3675615.1"/>
    </source>
</evidence>
<accession>A0ABD3G901</accession>
<feature type="region of interest" description="Disordered" evidence="1">
    <location>
        <begin position="853"/>
        <end position="934"/>
    </location>
</feature>